<keyword evidence="8 11" id="KW-1133">Transmembrane helix</keyword>
<organism>
    <name type="scientific">Serpula lacrymans var. lacrymans (strain S7.9)</name>
    <name type="common">Dry rot fungus</name>
    <dbReference type="NCBI Taxonomy" id="578457"/>
    <lineage>
        <taxon>Eukaryota</taxon>
        <taxon>Fungi</taxon>
        <taxon>Dikarya</taxon>
        <taxon>Basidiomycota</taxon>
        <taxon>Agaricomycotina</taxon>
        <taxon>Agaricomycetes</taxon>
        <taxon>Agaricomycetidae</taxon>
        <taxon>Boletales</taxon>
        <taxon>Coniophorineae</taxon>
        <taxon>Serpulaceae</taxon>
        <taxon>Serpula</taxon>
    </lineage>
</organism>
<reference evidence="12" key="1">
    <citation type="submission" date="2011-04" db="EMBL/GenBank/DDBJ databases">
        <title>Evolution of plant cell wall degrading machinery underlies the functional diversity of forest fungi.</title>
        <authorList>
            <consortium name="US DOE Joint Genome Institute (JGI-PGF)"/>
            <person name="Eastwood D.C."/>
            <person name="Floudas D."/>
            <person name="Binder M."/>
            <person name="Majcherczyk A."/>
            <person name="Schneider P."/>
            <person name="Aerts A."/>
            <person name="Asiegbu F.O."/>
            <person name="Baker S.E."/>
            <person name="Barry K."/>
            <person name="Bendiksby M."/>
            <person name="Blumentritt M."/>
            <person name="Coutinho P.M."/>
            <person name="Cullen D."/>
            <person name="Cullen D."/>
            <person name="Gathman A."/>
            <person name="Goodell B."/>
            <person name="Henrissat B."/>
            <person name="Ihrmark K."/>
            <person name="Kauserud H."/>
            <person name="Kohler A."/>
            <person name="LaButti K."/>
            <person name="Lapidus A."/>
            <person name="Lavin J.L."/>
            <person name="Lee Y.-H."/>
            <person name="Lindquist E."/>
            <person name="Lilly W."/>
            <person name="Lucas S."/>
            <person name="Morin E."/>
            <person name="Murat C."/>
            <person name="Oguiza J.A."/>
            <person name="Park J."/>
            <person name="Pisabarro A.G."/>
            <person name="Riley R."/>
            <person name="Rosling A."/>
            <person name="Salamov A."/>
            <person name="Schmidt O."/>
            <person name="Schmutz J."/>
            <person name="Skrede I."/>
            <person name="Stenlid J."/>
            <person name="Wiebenga A."/>
            <person name="Xie X."/>
            <person name="Kues U."/>
            <person name="Hibbett D.S."/>
            <person name="Hoffmeister D."/>
            <person name="Hogberg N."/>
            <person name="Martin F."/>
            <person name="Grigoriev I.V."/>
            <person name="Watkinson S.C."/>
        </authorList>
    </citation>
    <scope>NUCLEOTIDE SEQUENCE</scope>
    <source>
        <strain evidence="12">S7.9</strain>
    </source>
</reference>
<evidence type="ECO:0000256" key="4">
    <source>
        <dbReference type="ARBA" id="ARBA00020410"/>
    </source>
</evidence>
<evidence type="ECO:0000256" key="2">
    <source>
        <dbReference type="ARBA" id="ARBA00004687"/>
    </source>
</evidence>
<evidence type="ECO:0000256" key="11">
    <source>
        <dbReference type="RuleBase" id="RU366056"/>
    </source>
</evidence>
<dbReference type="PANTHER" id="PTHR28533:SF1">
    <property type="entry name" value="PROTEIN PBN1"/>
    <property type="match status" value="1"/>
</dbReference>
<dbReference type="HOGENOM" id="CLU_100668_0_0_1"/>
<dbReference type="InterPro" id="IPR042322">
    <property type="entry name" value="Pbn1"/>
</dbReference>
<dbReference type="Proteomes" id="UP000008064">
    <property type="component" value="Unassembled WGS sequence"/>
</dbReference>
<feature type="transmembrane region" description="Helical" evidence="11">
    <location>
        <begin position="185"/>
        <end position="204"/>
    </location>
</feature>
<dbReference type="GO" id="GO:0005789">
    <property type="term" value="C:endoplasmic reticulum membrane"/>
    <property type="evidence" value="ECO:0007669"/>
    <property type="project" value="UniProtKB-SubCell"/>
</dbReference>
<evidence type="ECO:0000256" key="5">
    <source>
        <dbReference type="ARBA" id="ARBA00022502"/>
    </source>
</evidence>
<comment type="pathway">
    <text evidence="2 11">Glycolipid biosynthesis; glycosylphosphatidylinositol-anchor biosynthesis.</text>
</comment>
<comment type="similarity">
    <text evidence="3 11">Belongs to the PIGX family.</text>
</comment>
<protein>
    <recommendedName>
        <fullName evidence="4 11">Protein PBN1</fullName>
    </recommendedName>
</protein>
<evidence type="ECO:0000256" key="1">
    <source>
        <dbReference type="ARBA" id="ARBA00004643"/>
    </source>
</evidence>
<evidence type="ECO:0000256" key="9">
    <source>
        <dbReference type="ARBA" id="ARBA00023136"/>
    </source>
</evidence>
<dbReference type="RefSeq" id="XP_007321600.1">
    <property type="nucleotide sequence ID" value="XM_007321538.1"/>
</dbReference>
<keyword evidence="6 11" id="KW-0812">Transmembrane</keyword>
<keyword evidence="10" id="KW-0325">Glycoprotein</keyword>
<evidence type="ECO:0000256" key="6">
    <source>
        <dbReference type="ARBA" id="ARBA00022692"/>
    </source>
</evidence>
<evidence type="ECO:0000256" key="3">
    <source>
        <dbReference type="ARBA" id="ARBA00010345"/>
    </source>
</evidence>
<gene>
    <name evidence="12" type="ORF">SERLADRAFT_474725</name>
</gene>
<sequence>MKSIAISSYLAPIQGSHSTYSTRVHLWQTGAKHECTLHFLHMLPPDIIVDPYELIDLHHSFNIFGVSNLELPVSAVQDFGTVLLLNASLPNRNENDIDITIDIPIHIRYGVPSSHNSHKTIEVKPPASFWACPTGSSEYVYDFPDIPSELYSPLKRAWPHPVSFFSAESMSTDTISIPVGGLEDLFYVELGTVGVIIVAFLYLLQKSVVVARTLQSQHFHED</sequence>
<dbReference type="GeneID" id="18820523"/>
<dbReference type="EMBL" id="GL945438">
    <property type="protein sequence ID" value="EGO21814.1"/>
    <property type="molecule type" value="Genomic_DNA"/>
</dbReference>
<keyword evidence="5 11" id="KW-0337">GPI-anchor biosynthesis</keyword>
<dbReference type="Pfam" id="PF08320">
    <property type="entry name" value="PIG-X"/>
    <property type="match status" value="1"/>
</dbReference>
<evidence type="ECO:0000256" key="10">
    <source>
        <dbReference type="ARBA" id="ARBA00023180"/>
    </source>
</evidence>
<dbReference type="OrthoDB" id="5546453at2759"/>
<dbReference type="GO" id="GO:0000030">
    <property type="term" value="F:mannosyltransferase activity"/>
    <property type="evidence" value="ECO:0007669"/>
    <property type="project" value="TreeGrafter"/>
</dbReference>
<comment type="function">
    <text evidence="11">Required for proper folding and/or the stability of a subset of proteins in the endoplasmic reticulum. Component of glycosylphosphatidylinositol-mannosyltransferase 1 which transfers the first of the 4 mannoses in the GPI-anchor precursors during GPI-anchor biosynthesis. Probably acts by stabilizing the mannosyltransferase GPI14.</text>
</comment>
<keyword evidence="9 11" id="KW-0472">Membrane</keyword>
<dbReference type="SMART" id="SM00780">
    <property type="entry name" value="PIG-X"/>
    <property type="match status" value="1"/>
</dbReference>
<dbReference type="GO" id="GO:0006506">
    <property type="term" value="P:GPI anchor biosynthetic process"/>
    <property type="evidence" value="ECO:0007669"/>
    <property type="project" value="UniProtKB-UniPathway"/>
</dbReference>
<accession>F8P5C7</accession>
<dbReference type="InterPro" id="IPR013233">
    <property type="entry name" value="PIG-X/PBN1"/>
</dbReference>
<dbReference type="PANTHER" id="PTHR28533">
    <property type="entry name" value="PROTEIN PBN1"/>
    <property type="match status" value="1"/>
</dbReference>
<keyword evidence="7 11" id="KW-0256">Endoplasmic reticulum</keyword>
<evidence type="ECO:0000313" key="12">
    <source>
        <dbReference type="EMBL" id="EGO21814.1"/>
    </source>
</evidence>
<dbReference type="KEGG" id="sla:SERLADRAFT_474725"/>
<comment type="subcellular location">
    <subcellularLocation>
        <location evidence="11">Endoplasmic reticulum membrane</location>
        <topology evidence="11">Single-pass membrane protein</topology>
    </subcellularLocation>
    <subcellularLocation>
        <location evidence="1">Endoplasmic reticulum membrane</location>
        <topology evidence="1">Single-pass type III membrane protein</topology>
    </subcellularLocation>
</comment>
<dbReference type="GO" id="GO:1990529">
    <property type="term" value="C:glycosylphosphatidylinositol-mannosyltransferase I complex"/>
    <property type="evidence" value="ECO:0007669"/>
    <property type="project" value="TreeGrafter"/>
</dbReference>
<evidence type="ECO:0000256" key="8">
    <source>
        <dbReference type="ARBA" id="ARBA00022989"/>
    </source>
</evidence>
<dbReference type="AlphaFoldDB" id="F8P5C7"/>
<name>F8P5C7_SERL9</name>
<proteinExistence type="inferred from homology"/>
<evidence type="ECO:0000256" key="7">
    <source>
        <dbReference type="ARBA" id="ARBA00022824"/>
    </source>
</evidence>
<dbReference type="UniPathway" id="UPA00196"/>